<organism evidence="2 3">
    <name type="scientific">Affinibrenneria salicis</name>
    <dbReference type="NCBI Taxonomy" id="2590031"/>
    <lineage>
        <taxon>Bacteria</taxon>
        <taxon>Pseudomonadati</taxon>
        <taxon>Pseudomonadota</taxon>
        <taxon>Gammaproteobacteria</taxon>
        <taxon>Enterobacterales</taxon>
        <taxon>Pectobacteriaceae</taxon>
        <taxon>Affinibrenneria</taxon>
    </lineage>
</organism>
<name>A0A5J5FSA2_9GAMM</name>
<dbReference type="AlphaFoldDB" id="A0A5J5FSA2"/>
<sequence>MKIIEKTLICAALTASLSGLSAHSAWAKNAALSDAQIKQRIIEESIADYPRACACPYNRARNGSRCGGRSAWRRAGGYVPLCYPDDVSAARVGQWKAAQRRGQ</sequence>
<dbReference type="RefSeq" id="WP_150437632.1">
    <property type="nucleotide sequence ID" value="NZ_VYKJ01000021.1"/>
</dbReference>
<evidence type="ECO:0000313" key="2">
    <source>
        <dbReference type="EMBL" id="KAA8995231.1"/>
    </source>
</evidence>
<dbReference type="EMBL" id="VYKJ01000021">
    <property type="protein sequence ID" value="KAA8995231.1"/>
    <property type="molecule type" value="Genomic_DNA"/>
</dbReference>
<keyword evidence="1" id="KW-0732">Signal</keyword>
<evidence type="ECO:0000313" key="3">
    <source>
        <dbReference type="Proteomes" id="UP000335415"/>
    </source>
</evidence>
<feature type="signal peptide" evidence="1">
    <location>
        <begin position="1"/>
        <end position="27"/>
    </location>
</feature>
<reference evidence="2 3" key="1">
    <citation type="submission" date="2019-09" db="EMBL/GenBank/DDBJ databases">
        <authorList>
            <person name="Li Y."/>
        </authorList>
    </citation>
    <scope>NUCLEOTIDE SEQUENCE [LARGE SCALE GENOMIC DNA]</scope>
    <source>
        <strain evidence="2 3">L3-3HA</strain>
    </source>
</reference>
<keyword evidence="3" id="KW-1185">Reference proteome</keyword>
<feature type="chain" id="PRO_5023826315" evidence="1">
    <location>
        <begin position="28"/>
        <end position="103"/>
    </location>
</feature>
<evidence type="ECO:0000256" key="1">
    <source>
        <dbReference type="SAM" id="SignalP"/>
    </source>
</evidence>
<comment type="caution">
    <text evidence="2">The sequence shown here is derived from an EMBL/GenBank/DDBJ whole genome shotgun (WGS) entry which is preliminary data.</text>
</comment>
<gene>
    <name evidence="2" type="ORF">FJU30_24760</name>
</gene>
<protein>
    <submittedName>
        <fullName evidence="2">Uncharacterized protein</fullName>
    </submittedName>
</protein>
<proteinExistence type="predicted"/>
<accession>A0A5J5FSA2</accession>
<dbReference type="OrthoDB" id="5525214at2"/>
<dbReference type="Proteomes" id="UP000335415">
    <property type="component" value="Unassembled WGS sequence"/>
</dbReference>